<gene>
    <name evidence="7" type="ORF">C6I21_09635</name>
</gene>
<dbReference type="GO" id="GO:0008930">
    <property type="term" value="F:methylthioadenosine nucleosidase activity"/>
    <property type="evidence" value="ECO:0007669"/>
    <property type="project" value="InterPro"/>
</dbReference>
<dbReference type="Gene3D" id="3.40.50.1580">
    <property type="entry name" value="Nucleoside phosphorylase domain"/>
    <property type="match status" value="1"/>
</dbReference>
<dbReference type="InterPro" id="IPR000845">
    <property type="entry name" value="Nucleoside_phosphorylase_d"/>
</dbReference>
<evidence type="ECO:0000256" key="1">
    <source>
        <dbReference type="ARBA" id="ARBA00004945"/>
    </source>
</evidence>
<dbReference type="EC" id="3.2.2.9" evidence="2"/>
<dbReference type="SUPFAM" id="SSF53167">
    <property type="entry name" value="Purine and uridine phosphorylases"/>
    <property type="match status" value="1"/>
</dbReference>
<comment type="caution">
    <text evidence="7">The sequence shown here is derived from an EMBL/GenBank/DDBJ whole genome shotgun (WGS) entry which is preliminary data.</text>
</comment>
<comment type="pathway">
    <text evidence="1">Amino-acid biosynthesis; L-methionine biosynthesis via salvage pathway; S-methyl-5-thio-alpha-D-ribose 1-phosphate from S-methyl-5'-thioadenosine (hydrolase route): step 1/2.</text>
</comment>
<keyword evidence="8" id="KW-1185">Reference proteome</keyword>
<dbReference type="OrthoDB" id="9792278at2"/>
<evidence type="ECO:0000259" key="6">
    <source>
        <dbReference type="Pfam" id="PF01048"/>
    </source>
</evidence>
<name>A0A2P6MGL5_ALKUR</name>
<feature type="domain" description="Nucleoside phosphorylase" evidence="6">
    <location>
        <begin position="2"/>
        <end position="228"/>
    </location>
</feature>
<dbReference type="CDD" id="cd09008">
    <property type="entry name" value="MTAN"/>
    <property type="match status" value="1"/>
</dbReference>
<dbReference type="RefSeq" id="WP_105959252.1">
    <property type="nucleotide sequence ID" value="NZ_PVNS01000008.1"/>
</dbReference>
<evidence type="ECO:0000313" key="8">
    <source>
        <dbReference type="Proteomes" id="UP000243650"/>
    </source>
</evidence>
<dbReference type="InterPro" id="IPR035994">
    <property type="entry name" value="Nucleoside_phosphorylase_sf"/>
</dbReference>
<evidence type="ECO:0000256" key="5">
    <source>
        <dbReference type="ARBA" id="ARBA00023167"/>
    </source>
</evidence>
<organism evidence="7 8">
    <name type="scientific">Alkalicoccus urumqiensis</name>
    <name type="common">Bacillus urumqiensis</name>
    <dbReference type="NCBI Taxonomy" id="1548213"/>
    <lineage>
        <taxon>Bacteria</taxon>
        <taxon>Bacillati</taxon>
        <taxon>Bacillota</taxon>
        <taxon>Bacilli</taxon>
        <taxon>Bacillales</taxon>
        <taxon>Bacillaceae</taxon>
        <taxon>Alkalicoccus</taxon>
    </lineage>
</organism>
<dbReference type="GO" id="GO:0005829">
    <property type="term" value="C:cytosol"/>
    <property type="evidence" value="ECO:0007669"/>
    <property type="project" value="TreeGrafter"/>
</dbReference>
<dbReference type="AlphaFoldDB" id="A0A2P6MGL5"/>
<dbReference type="GO" id="GO:0009164">
    <property type="term" value="P:nucleoside catabolic process"/>
    <property type="evidence" value="ECO:0007669"/>
    <property type="project" value="InterPro"/>
</dbReference>
<sequence>MKIGVIGAMDEEIAHFTKHLTIENKHTLAGNTFVEAVAGYCEIVLAKTGVGKVNAAITAQKMLDYFEVDLLLFTGVAGACDPSLEIGDIVVSTDCQHHDIDASPLGFPKGTIPMFHGPSIFPADPEWQKRVLQAAEEAVNTKVIPGRIVSGEVFVADKQEVEMLHRTFDAACVEMEGAAVAQTAWLHSTPFVIIRSISDKANGEAPASFQQWLYEAAERSAALVLETIHIYNKEIRESR</sequence>
<dbReference type="EMBL" id="PVNS01000008">
    <property type="protein sequence ID" value="PRO65413.1"/>
    <property type="molecule type" value="Genomic_DNA"/>
</dbReference>
<dbReference type="GO" id="GO:0019284">
    <property type="term" value="P:L-methionine salvage from S-adenosylmethionine"/>
    <property type="evidence" value="ECO:0007669"/>
    <property type="project" value="TreeGrafter"/>
</dbReference>
<dbReference type="Proteomes" id="UP000243650">
    <property type="component" value="Unassembled WGS sequence"/>
</dbReference>
<evidence type="ECO:0000313" key="7">
    <source>
        <dbReference type="EMBL" id="PRO65413.1"/>
    </source>
</evidence>
<dbReference type="NCBIfam" id="NF004079">
    <property type="entry name" value="PRK05584.1"/>
    <property type="match status" value="1"/>
</dbReference>
<evidence type="ECO:0000256" key="2">
    <source>
        <dbReference type="ARBA" id="ARBA00011974"/>
    </source>
</evidence>
<dbReference type="GO" id="GO:0019509">
    <property type="term" value="P:L-methionine salvage from methylthioadenosine"/>
    <property type="evidence" value="ECO:0007669"/>
    <property type="project" value="UniProtKB-UniPathway"/>
</dbReference>
<dbReference type="NCBIfam" id="TIGR01704">
    <property type="entry name" value="MTA_SAH-Nsdase"/>
    <property type="match status" value="1"/>
</dbReference>
<evidence type="ECO:0000256" key="3">
    <source>
        <dbReference type="ARBA" id="ARBA00022605"/>
    </source>
</evidence>
<proteinExistence type="predicted"/>
<dbReference type="PANTHER" id="PTHR46832:SF1">
    <property type="entry name" value="5'-METHYLTHIOADENOSINE_S-ADENOSYLHOMOCYSTEINE NUCLEOSIDASE"/>
    <property type="match status" value="1"/>
</dbReference>
<accession>A0A2P6MGL5</accession>
<evidence type="ECO:0000256" key="4">
    <source>
        <dbReference type="ARBA" id="ARBA00022801"/>
    </source>
</evidence>
<dbReference type="PANTHER" id="PTHR46832">
    <property type="entry name" value="5'-METHYLTHIOADENOSINE/S-ADENOSYLHOMOCYSTEINE NUCLEOSIDASE"/>
    <property type="match status" value="1"/>
</dbReference>
<dbReference type="InterPro" id="IPR010049">
    <property type="entry name" value="MTA_SAH_Nsdase"/>
</dbReference>
<protein>
    <recommendedName>
        <fullName evidence="2">adenosylhomocysteine nucleosidase</fullName>
        <ecNumber evidence="2">3.2.2.9</ecNumber>
    </recommendedName>
</protein>
<dbReference type="GO" id="GO:0008782">
    <property type="term" value="F:adenosylhomocysteine nucleosidase activity"/>
    <property type="evidence" value="ECO:0007669"/>
    <property type="project" value="UniProtKB-EC"/>
</dbReference>
<keyword evidence="3" id="KW-0028">Amino-acid biosynthesis</keyword>
<keyword evidence="4" id="KW-0378">Hydrolase</keyword>
<dbReference type="Pfam" id="PF01048">
    <property type="entry name" value="PNP_UDP_1"/>
    <property type="match status" value="1"/>
</dbReference>
<keyword evidence="5" id="KW-0486">Methionine biosynthesis</keyword>
<dbReference type="UniPathway" id="UPA00904">
    <property type="reaction ID" value="UER00871"/>
</dbReference>
<reference evidence="7 8" key="1">
    <citation type="submission" date="2018-03" db="EMBL/GenBank/DDBJ databases">
        <title>Bacillus urumqiensis sp. nov., a moderately haloalkaliphilic bacterium isolated from a salt lake.</title>
        <authorList>
            <person name="Zhao B."/>
            <person name="Liao Z."/>
        </authorList>
    </citation>
    <scope>NUCLEOTIDE SEQUENCE [LARGE SCALE GENOMIC DNA]</scope>
    <source>
        <strain evidence="7 8">BZ-SZ-XJ18</strain>
    </source>
</reference>